<sequence length="142" mass="16069">MEDEEDLLSALIDAFHSDDETEVPNQLPTENTASTVADLSSKPVDENLSTSKPRKLEECDIFSSTENKTSLVEDLFGDEESEPENDDELIAKTDLNSNGREISRIMKTHEKQSVTTSGFYDTKLTTSQIKNKYLFWRSYCCT</sequence>
<name>A0A7J7JCI9_BUGNE</name>
<evidence type="ECO:0000256" key="1">
    <source>
        <dbReference type="SAM" id="MobiDB-lite"/>
    </source>
</evidence>
<feature type="region of interest" description="Disordered" evidence="1">
    <location>
        <begin position="14"/>
        <end position="56"/>
    </location>
</feature>
<feature type="compositionally biased region" description="Polar residues" evidence="1">
    <location>
        <begin position="23"/>
        <end position="38"/>
    </location>
</feature>
<proteinExistence type="predicted"/>
<dbReference type="AlphaFoldDB" id="A0A7J7JCI9"/>
<keyword evidence="3" id="KW-1185">Reference proteome</keyword>
<evidence type="ECO:0000313" key="2">
    <source>
        <dbReference type="EMBL" id="KAF6023078.1"/>
    </source>
</evidence>
<evidence type="ECO:0000313" key="3">
    <source>
        <dbReference type="Proteomes" id="UP000593567"/>
    </source>
</evidence>
<dbReference type="EMBL" id="VXIV02002765">
    <property type="protein sequence ID" value="KAF6023078.1"/>
    <property type="molecule type" value="Genomic_DNA"/>
</dbReference>
<comment type="caution">
    <text evidence="2">The sequence shown here is derived from an EMBL/GenBank/DDBJ whole genome shotgun (WGS) entry which is preliminary data.</text>
</comment>
<protein>
    <submittedName>
        <fullName evidence="2">Uncharacterized protein</fullName>
    </submittedName>
</protein>
<accession>A0A7J7JCI9</accession>
<dbReference type="Proteomes" id="UP000593567">
    <property type="component" value="Unassembled WGS sequence"/>
</dbReference>
<reference evidence="2" key="1">
    <citation type="submission" date="2020-06" db="EMBL/GenBank/DDBJ databases">
        <title>Draft genome of Bugula neritina, a colonial animal packing powerful symbionts and potential medicines.</title>
        <authorList>
            <person name="Rayko M."/>
        </authorList>
    </citation>
    <scope>NUCLEOTIDE SEQUENCE [LARGE SCALE GENOMIC DNA]</scope>
    <source>
        <strain evidence="2">Kwan_BN1</strain>
    </source>
</reference>
<organism evidence="2 3">
    <name type="scientific">Bugula neritina</name>
    <name type="common">Brown bryozoan</name>
    <name type="synonym">Sertularia neritina</name>
    <dbReference type="NCBI Taxonomy" id="10212"/>
    <lineage>
        <taxon>Eukaryota</taxon>
        <taxon>Metazoa</taxon>
        <taxon>Spiralia</taxon>
        <taxon>Lophotrochozoa</taxon>
        <taxon>Bryozoa</taxon>
        <taxon>Gymnolaemata</taxon>
        <taxon>Cheilostomatida</taxon>
        <taxon>Flustrina</taxon>
        <taxon>Buguloidea</taxon>
        <taxon>Bugulidae</taxon>
        <taxon>Bugula</taxon>
    </lineage>
</organism>
<gene>
    <name evidence="2" type="ORF">EB796_018616</name>
</gene>